<keyword evidence="4" id="KW-0255">Endonuclease</keyword>
<dbReference type="Gene3D" id="3.10.10.10">
    <property type="entry name" value="HIV Type 1 Reverse Transcriptase, subunit A, domain 1"/>
    <property type="match status" value="1"/>
</dbReference>
<dbReference type="SUPFAM" id="SSF53098">
    <property type="entry name" value="Ribonuclease H-like"/>
    <property type="match status" value="1"/>
</dbReference>
<keyword evidence="4" id="KW-0378">Hydrolase</keyword>
<dbReference type="PANTHER" id="PTHR37984">
    <property type="entry name" value="PROTEIN CBG26694"/>
    <property type="match status" value="1"/>
</dbReference>
<keyword evidence="3" id="KW-0540">Nuclease</keyword>
<evidence type="ECO:0000256" key="3">
    <source>
        <dbReference type="ARBA" id="ARBA00022722"/>
    </source>
</evidence>
<dbReference type="InterPro" id="IPR000477">
    <property type="entry name" value="RT_dom"/>
</dbReference>
<dbReference type="InterPro" id="IPR012337">
    <property type="entry name" value="RNaseH-like_sf"/>
</dbReference>
<dbReference type="OrthoDB" id="6437448at2759"/>
<dbReference type="CDD" id="cd01647">
    <property type="entry name" value="RT_LTR"/>
    <property type="match status" value="1"/>
</dbReference>
<evidence type="ECO:0000256" key="4">
    <source>
        <dbReference type="ARBA" id="ARBA00022759"/>
    </source>
</evidence>
<protein>
    <recommendedName>
        <fullName evidence="1">RNA-directed DNA polymerase</fullName>
        <ecNumber evidence="1">2.7.7.49</ecNumber>
    </recommendedName>
</protein>
<evidence type="ECO:0000256" key="1">
    <source>
        <dbReference type="ARBA" id="ARBA00012493"/>
    </source>
</evidence>
<evidence type="ECO:0000259" key="7">
    <source>
        <dbReference type="PROSITE" id="PS50878"/>
    </source>
</evidence>
<keyword evidence="2" id="KW-0548">Nucleotidyltransferase</keyword>
<organism evidence="9 10">
    <name type="scientific">Araneus ventricosus</name>
    <name type="common">Orbweaver spider</name>
    <name type="synonym">Epeira ventricosa</name>
    <dbReference type="NCBI Taxonomy" id="182803"/>
    <lineage>
        <taxon>Eukaryota</taxon>
        <taxon>Metazoa</taxon>
        <taxon>Ecdysozoa</taxon>
        <taxon>Arthropoda</taxon>
        <taxon>Chelicerata</taxon>
        <taxon>Arachnida</taxon>
        <taxon>Araneae</taxon>
        <taxon>Araneomorphae</taxon>
        <taxon>Entelegynae</taxon>
        <taxon>Araneoidea</taxon>
        <taxon>Araneidae</taxon>
        <taxon>Araneus</taxon>
    </lineage>
</organism>
<dbReference type="FunFam" id="3.10.20.370:FF:000001">
    <property type="entry name" value="Retrovirus-related Pol polyprotein from transposon 17.6-like protein"/>
    <property type="match status" value="1"/>
</dbReference>
<feature type="region of interest" description="Disordered" evidence="6">
    <location>
        <begin position="825"/>
        <end position="848"/>
    </location>
</feature>
<dbReference type="Pfam" id="PF17919">
    <property type="entry name" value="RT_RNaseH_2"/>
    <property type="match status" value="1"/>
</dbReference>
<dbReference type="InterPro" id="IPR001584">
    <property type="entry name" value="Integrase_cat-core"/>
</dbReference>
<dbReference type="GO" id="GO:0015074">
    <property type="term" value="P:DNA integration"/>
    <property type="evidence" value="ECO:0007669"/>
    <property type="project" value="InterPro"/>
</dbReference>
<evidence type="ECO:0000256" key="5">
    <source>
        <dbReference type="ARBA" id="ARBA00022918"/>
    </source>
</evidence>
<dbReference type="PROSITE" id="PS50878">
    <property type="entry name" value="RT_POL"/>
    <property type="match status" value="1"/>
</dbReference>
<evidence type="ECO:0000259" key="8">
    <source>
        <dbReference type="PROSITE" id="PS50994"/>
    </source>
</evidence>
<dbReference type="InterPro" id="IPR050951">
    <property type="entry name" value="Retrovirus_Pol_polyprotein"/>
</dbReference>
<evidence type="ECO:0000256" key="6">
    <source>
        <dbReference type="SAM" id="MobiDB-lite"/>
    </source>
</evidence>
<dbReference type="Pfam" id="PF00078">
    <property type="entry name" value="RVT_1"/>
    <property type="match status" value="1"/>
</dbReference>
<dbReference type="PANTHER" id="PTHR37984:SF7">
    <property type="entry name" value="INTEGRASE CATALYTIC DOMAIN-CONTAINING PROTEIN"/>
    <property type="match status" value="1"/>
</dbReference>
<dbReference type="Gene3D" id="1.10.340.70">
    <property type="match status" value="1"/>
</dbReference>
<dbReference type="CDD" id="cd09274">
    <property type="entry name" value="RNase_HI_RT_Ty3"/>
    <property type="match status" value="1"/>
</dbReference>
<evidence type="ECO:0000256" key="2">
    <source>
        <dbReference type="ARBA" id="ARBA00022695"/>
    </source>
</evidence>
<dbReference type="FunFam" id="3.30.420.10:FF:000063">
    <property type="entry name" value="Retrovirus-related Pol polyprotein from transposon 297-like Protein"/>
    <property type="match status" value="1"/>
</dbReference>
<dbReference type="GO" id="GO:0003964">
    <property type="term" value="F:RNA-directed DNA polymerase activity"/>
    <property type="evidence" value="ECO:0007669"/>
    <property type="project" value="UniProtKB-KW"/>
</dbReference>
<dbReference type="FunFam" id="1.10.340.70:FF:000003">
    <property type="entry name" value="Protein CBG25708"/>
    <property type="match status" value="1"/>
</dbReference>
<reference evidence="9 10" key="1">
    <citation type="journal article" date="2019" name="Sci. Rep.">
        <title>Orb-weaving spider Araneus ventricosus genome elucidates the spidroin gene catalogue.</title>
        <authorList>
            <person name="Kono N."/>
            <person name="Nakamura H."/>
            <person name="Ohtoshi R."/>
            <person name="Moran D.A.P."/>
            <person name="Shinohara A."/>
            <person name="Yoshida Y."/>
            <person name="Fujiwara M."/>
            <person name="Mori M."/>
            <person name="Tomita M."/>
            <person name="Arakawa K."/>
        </authorList>
    </citation>
    <scope>NUCLEOTIDE SEQUENCE [LARGE SCALE GENOMIC DNA]</scope>
</reference>
<dbReference type="EMBL" id="BGPR01015387">
    <property type="protein sequence ID" value="GBN69029.1"/>
    <property type="molecule type" value="Genomic_DNA"/>
</dbReference>
<dbReference type="InterPro" id="IPR043128">
    <property type="entry name" value="Rev_trsase/Diguanyl_cyclase"/>
</dbReference>
<dbReference type="GO" id="GO:0004519">
    <property type="term" value="F:endonuclease activity"/>
    <property type="evidence" value="ECO:0007669"/>
    <property type="project" value="UniProtKB-KW"/>
</dbReference>
<dbReference type="PROSITE" id="PS50994">
    <property type="entry name" value="INTEGRASE"/>
    <property type="match status" value="1"/>
</dbReference>
<keyword evidence="2" id="KW-0808">Transferase</keyword>
<accession>A0A4Y2R0V9</accession>
<dbReference type="GO" id="GO:0042575">
    <property type="term" value="C:DNA polymerase complex"/>
    <property type="evidence" value="ECO:0007669"/>
    <property type="project" value="UniProtKB-ARBA"/>
</dbReference>
<evidence type="ECO:0000313" key="10">
    <source>
        <dbReference type="Proteomes" id="UP000499080"/>
    </source>
</evidence>
<keyword evidence="5" id="KW-0695">RNA-directed DNA polymerase</keyword>
<comment type="caution">
    <text evidence="9">The sequence shown here is derived from an EMBL/GenBank/DDBJ whole genome shotgun (WGS) entry which is preliminary data.</text>
</comment>
<dbReference type="GO" id="GO:0003676">
    <property type="term" value="F:nucleic acid binding"/>
    <property type="evidence" value="ECO:0007669"/>
    <property type="project" value="InterPro"/>
</dbReference>
<gene>
    <name evidence="9" type="primary">pol_4216</name>
    <name evidence="9" type="ORF">AVEN_224535_1</name>
</gene>
<dbReference type="AlphaFoldDB" id="A0A4Y2R0V9"/>
<dbReference type="InterPro" id="IPR041577">
    <property type="entry name" value="RT_RNaseH_2"/>
</dbReference>
<name>A0A4Y2R0V9_ARAVE</name>
<dbReference type="Gene3D" id="3.10.20.370">
    <property type="match status" value="1"/>
</dbReference>
<dbReference type="Proteomes" id="UP000499080">
    <property type="component" value="Unassembled WGS sequence"/>
</dbReference>
<dbReference type="Pfam" id="PF00665">
    <property type="entry name" value="rve"/>
    <property type="match status" value="1"/>
</dbReference>
<dbReference type="Gene3D" id="3.30.70.270">
    <property type="match status" value="2"/>
</dbReference>
<feature type="domain" description="Reverse transcriptase" evidence="7">
    <location>
        <begin position="1"/>
        <end position="180"/>
    </location>
</feature>
<dbReference type="FunFam" id="3.30.70.270:FF:000026">
    <property type="entry name" value="Transposon Ty3-G Gag-Pol polyprotein"/>
    <property type="match status" value="1"/>
</dbReference>
<keyword evidence="10" id="KW-1185">Reference proteome</keyword>
<sequence length="848" mass="98088">MENMGVITKVEQPTEWVSNVVVIDNPNKLRICIDPRPLNEAIKIPHYPIPSADRLMTNLQGSTVFSLFDATNGFWQLALDEESSYLTTFATPWGRYRFLVLPFGLNNSPEEFQKAMEELFETEPNVTPYFDDICIGSKTMEEHCKTLRIVLNIDRKSNLKFNPVKTQLAKSSITYLGHKISGKGIEPDSKKLESIEKFPTPQNKQELQRFLGMVTYLAKFAPNLSNLTHSLRQLLKKNSVWLWDSNMERDFELIKKKLLEAPCLQIFDSNKPVILSVDASTYGLGAVLLQNSQPVAYGSVSLTNTQQRYAQIEKELLAVIFGLEHFNYYTYGRNVTVETDHKPLLGLSKKPYDSISPRLQRMLLRLNKYNVKLIYVPGKQLVIADTLSIAQLNDKIFNDDNIYETPADLCLLATASPTRWEELAKLTKDDPELDDVVYHIKNGWPDKINTRKYAKQFWHCKDELYLTKEGLICRGSRLVVPNESRTDVLEKIHTSHRGIVSCKIKAKEYFYWPGINNDVDNFIRKCDLRQEYQRNNNKECLINHPIPDRPWEKVGCDFFELRGKHYLLIIDYFSKYVELQQMNSTNAFSVINCMKSIFARHGIPEVAISDGGPPFDSFALKEFFVEWGIEHNTSSPYFSRSNGQVETAIQTLKRSLIKADGESKDIYLVLLDYRIYPSPDLASPAELLMGRKLRSMLPCLSKQLKPKYPIKDTLKALKHRQNTQNKYFKSNSNLKPLKVNLRVWFRKLPKEPWIRGKIVNIGPKPRTYTICAENGKMYVRNRFFIREDKSNKFYENVRTPEDFYSSEEQETVVMPDNNQQNTVVLPNNAQPTSRFGRKLTQPKRYGFE</sequence>
<evidence type="ECO:0000313" key="9">
    <source>
        <dbReference type="EMBL" id="GBN69029.1"/>
    </source>
</evidence>
<dbReference type="Gene3D" id="3.30.420.10">
    <property type="entry name" value="Ribonuclease H-like superfamily/Ribonuclease H"/>
    <property type="match status" value="1"/>
</dbReference>
<dbReference type="InterPro" id="IPR043502">
    <property type="entry name" value="DNA/RNA_pol_sf"/>
</dbReference>
<proteinExistence type="predicted"/>
<dbReference type="InterPro" id="IPR036397">
    <property type="entry name" value="RNaseH_sf"/>
</dbReference>
<dbReference type="Pfam" id="PF17921">
    <property type="entry name" value="Integrase_H2C2"/>
    <property type="match status" value="1"/>
</dbReference>
<dbReference type="InterPro" id="IPR041588">
    <property type="entry name" value="Integrase_H2C2"/>
</dbReference>
<dbReference type="SUPFAM" id="SSF56672">
    <property type="entry name" value="DNA/RNA polymerases"/>
    <property type="match status" value="1"/>
</dbReference>
<dbReference type="EC" id="2.7.7.49" evidence="1"/>
<feature type="domain" description="Integrase catalytic" evidence="8">
    <location>
        <begin position="546"/>
        <end position="744"/>
    </location>
</feature>